<feature type="domain" description="C2H2-type" evidence="9">
    <location>
        <begin position="335"/>
        <end position="364"/>
    </location>
</feature>
<evidence type="ECO:0000256" key="5">
    <source>
        <dbReference type="ARBA" id="ARBA00022833"/>
    </source>
</evidence>
<dbReference type="GO" id="GO:0005634">
    <property type="term" value="C:nucleus"/>
    <property type="evidence" value="ECO:0007669"/>
    <property type="project" value="UniProtKB-SubCell"/>
</dbReference>
<keyword evidence="6" id="KW-0539">Nucleus</keyword>
<evidence type="ECO:0000256" key="4">
    <source>
        <dbReference type="ARBA" id="ARBA00022771"/>
    </source>
</evidence>
<evidence type="ECO:0000256" key="2">
    <source>
        <dbReference type="ARBA" id="ARBA00022723"/>
    </source>
</evidence>
<protein>
    <submittedName>
        <fullName evidence="10">Krueppel-like factor 7</fullName>
    </submittedName>
</protein>
<dbReference type="Pfam" id="PF00096">
    <property type="entry name" value="zf-C2H2"/>
    <property type="match status" value="3"/>
</dbReference>
<evidence type="ECO:0000256" key="6">
    <source>
        <dbReference type="ARBA" id="ARBA00023242"/>
    </source>
</evidence>
<keyword evidence="11" id="KW-1185">Reference proteome</keyword>
<dbReference type="FunFam" id="3.30.160.60:FF:000018">
    <property type="entry name" value="Krueppel-like factor 15"/>
    <property type="match status" value="1"/>
</dbReference>
<dbReference type="PANTHER" id="PTHR23235">
    <property type="entry name" value="KRUEPPEL-LIKE TRANSCRIPTION FACTOR"/>
    <property type="match status" value="1"/>
</dbReference>
<evidence type="ECO:0000256" key="1">
    <source>
        <dbReference type="ARBA" id="ARBA00004123"/>
    </source>
</evidence>
<comment type="subcellular location">
    <subcellularLocation>
        <location evidence="1">Nucleus</location>
    </subcellularLocation>
</comment>
<dbReference type="STRING" id="34720.A0A151JUA6"/>
<dbReference type="PANTHER" id="PTHR23235:SF166">
    <property type="entry name" value="DENDRITIC ARBOR REDUCTION PROTEIN 1"/>
    <property type="match status" value="1"/>
</dbReference>
<dbReference type="SUPFAM" id="SSF57667">
    <property type="entry name" value="beta-beta-alpha zinc fingers"/>
    <property type="match status" value="3"/>
</dbReference>
<name>A0A151JUA6_9HYME</name>
<dbReference type="SMART" id="SM00355">
    <property type="entry name" value="ZnF_C2H2"/>
    <property type="match status" value="3"/>
</dbReference>
<accession>A0A151JUA6</accession>
<gene>
    <name evidence="10" type="ORF">ALC56_09882</name>
</gene>
<sequence>QTCYEMERYLKDEPKLQSYKKLPTELDTAPWNLFRAPSISWTTSTGTNAQFDPPIKMEVTTSSDERDPLCLDDIKFSPGDHNDSGRDRDLLDRHLDSLSMSSASSACSALSWDSSPSLSCTALILKKEPSEDLEEDEEHEEIEEEEDSGCESEGQILTPPSSPGSGQGHSNSSHSSSGSSMLDVHNLNLHGTGGRSAIVRVTAGNAQGVARRLTRYLLLRERWMRRIVTSRSEIILINCNWRSPTSSARTFRVDLSPIQFVPGNFLRNLQKKRHGLVKKNVDVGKLISVTANGFPAVAGTQHAHAGTTATTTTVANRHHARSNEHSPPDTKRRIHKCQFPGCKKVYTKSSHLKAHQRTHTGEKPYKCSWEGCEWRFARSDELTRHYRKHTGAKPFKCRHCDRCFSRSDHLALHMKRHV</sequence>
<keyword evidence="5" id="KW-0862">Zinc</keyword>
<feature type="region of interest" description="Disordered" evidence="8">
    <location>
        <begin position="128"/>
        <end position="186"/>
    </location>
</feature>
<dbReference type="GO" id="GO:0000978">
    <property type="term" value="F:RNA polymerase II cis-regulatory region sequence-specific DNA binding"/>
    <property type="evidence" value="ECO:0007669"/>
    <property type="project" value="TreeGrafter"/>
</dbReference>
<dbReference type="InterPro" id="IPR013087">
    <property type="entry name" value="Znf_C2H2_type"/>
</dbReference>
<feature type="region of interest" description="Disordered" evidence="8">
    <location>
        <begin position="60"/>
        <end position="88"/>
    </location>
</feature>
<dbReference type="Gene3D" id="3.30.160.60">
    <property type="entry name" value="Classic Zinc Finger"/>
    <property type="match status" value="3"/>
</dbReference>
<feature type="domain" description="C2H2-type" evidence="9">
    <location>
        <begin position="365"/>
        <end position="394"/>
    </location>
</feature>
<evidence type="ECO:0000313" key="10">
    <source>
        <dbReference type="EMBL" id="KYN35769.1"/>
    </source>
</evidence>
<dbReference type="FunFam" id="3.30.160.60:FF:000021">
    <property type="entry name" value="Basic krueppel-like factor 3"/>
    <property type="match status" value="1"/>
</dbReference>
<reference evidence="10 11" key="1">
    <citation type="submission" date="2016-03" db="EMBL/GenBank/DDBJ databases">
        <title>Trachymyrmex septentrionalis WGS genome.</title>
        <authorList>
            <person name="Nygaard S."/>
            <person name="Hu H."/>
            <person name="Boomsma J."/>
            <person name="Zhang G."/>
        </authorList>
    </citation>
    <scope>NUCLEOTIDE SEQUENCE [LARGE SCALE GENOMIC DNA]</scope>
    <source>
        <strain evidence="10">Tsep2-gDNA-1</strain>
        <tissue evidence="10">Whole body</tissue>
    </source>
</reference>
<keyword evidence="3" id="KW-0677">Repeat</keyword>
<keyword evidence="4 7" id="KW-0863">Zinc-finger</keyword>
<feature type="non-terminal residue" evidence="10">
    <location>
        <position position="1"/>
    </location>
</feature>
<dbReference type="PROSITE" id="PS50157">
    <property type="entry name" value="ZINC_FINGER_C2H2_2"/>
    <property type="match status" value="3"/>
</dbReference>
<dbReference type="Proteomes" id="UP000078541">
    <property type="component" value="Unassembled WGS sequence"/>
</dbReference>
<dbReference type="PROSITE" id="PS00028">
    <property type="entry name" value="ZINC_FINGER_C2H2_1"/>
    <property type="match status" value="3"/>
</dbReference>
<dbReference type="GO" id="GO:0000981">
    <property type="term" value="F:DNA-binding transcription factor activity, RNA polymerase II-specific"/>
    <property type="evidence" value="ECO:0007669"/>
    <property type="project" value="TreeGrafter"/>
</dbReference>
<evidence type="ECO:0000313" key="11">
    <source>
        <dbReference type="Proteomes" id="UP000078541"/>
    </source>
</evidence>
<organism evidence="10 11">
    <name type="scientific">Trachymyrmex septentrionalis</name>
    <dbReference type="NCBI Taxonomy" id="34720"/>
    <lineage>
        <taxon>Eukaryota</taxon>
        <taxon>Metazoa</taxon>
        <taxon>Ecdysozoa</taxon>
        <taxon>Arthropoda</taxon>
        <taxon>Hexapoda</taxon>
        <taxon>Insecta</taxon>
        <taxon>Pterygota</taxon>
        <taxon>Neoptera</taxon>
        <taxon>Endopterygota</taxon>
        <taxon>Hymenoptera</taxon>
        <taxon>Apocrita</taxon>
        <taxon>Aculeata</taxon>
        <taxon>Formicoidea</taxon>
        <taxon>Formicidae</taxon>
        <taxon>Myrmicinae</taxon>
        <taxon>Trachymyrmex</taxon>
    </lineage>
</organism>
<evidence type="ECO:0000259" key="9">
    <source>
        <dbReference type="PROSITE" id="PS50157"/>
    </source>
</evidence>
<feature type="domain" description="C2H2-type" evidence="9">
    <location>
        <begin position="395"/>
        <end position="418"/>
    </location>
</feature>
<feature type="compositionally biased region" description="Acidic residues" evidence="8">
    <location>
        <begin position="131"/>
        <end position="150"/>
    </location>
</feature>
<keyword evidence="2" id="KW-0479">Metal-binding</keyword>
<proteinExistence type="predicted"/>
<dbReference type="InterPro" id="IPR036236">
    <property type="entry name" value="Znf_C2H2_sf"/>
</dbReference>
<evidence type="ECO:0000256" key="7">
    <source>
        <dbReference type="PROSITE-ProRule" id="PRU00042"/>
    </source>
</evidence>
<dbReference type="AlphaFoldDB" id="A0A151JUA6"/>
<dbReference type="EMBL" id="KQ981791">
    <property type="protein sequence ID" value="KYN35769.1"/>
    <property type="molecule type" value="Genomic_DNA"/>
</dbReference>
<dbReference type="FunFam" id="3.30.160.60:FF:000624">
    <property type="entry name" value="zinc finger protein 697"/>
    <property type="match status" value="1"/>
</dbReference>
<dbReference type="GO" id="GO:0008270">
    <property type="term" value="F:zinc ion binding"/>
    <property type="evidence" value="ECO:0007669"/>
    <property type="project" value="UniProtKB-KW"/>
</dbReference>
<evidence type="ECO:0000256" key="3">
    <source>
        <dbReference type="ARBA" id="ARBA00022737"/>
    </source>
</evidence>
<evidence type="ECO:0000256" key="8">
    <source>
        <dbReference type="SAM" id="MobiDB-lite"/>
    </source>
</evidence>
<feature type="compositionally biased region" description="Basic and acidic residues" evidence="8">
    <location>
        <begin position="63"/>
        <end position="88"/>
    </location>
</feature>
<feature type="compositionally biased region" description="Low complexity" evidence="8">
    <location>
        <begin position="168"/>
        <end position="180"/>
    </location>
</feature>